<gene>
    <name evidence="3" type="ORF">SDC9_58138</name>
</gene>
<proteinExistence type="predicted"/>
<dbReference type="InterPro" id="IPR051599">
    <property type="entry name" value="Cell_Envelope_Assoc"/>
</dbReference>
<dbReference type="InterPro" id="IPR014729">
    <property type="entry name" value="Rossmann-like_a/b/a_fold"/>
</dbReference>
<organism evidence="3">
    <name type="scientific">bioreactor metagenome</name>
    <dbReference type="NCBI Taxonomy" id="1076179"/>
    <lineage>
        <taxon>unclassified sequences</taxon>
        <taxon>metagenomes</taxon>
        <taxon>ecological metagenomes</taxon>
    </lineage>
</organism>
<dbReference type="GO" id="GO:0043164">
    <property type="term" value="P:Gram-negative-bacterium-type cell wall biogenesis"/>
    <property type="evidence" value="ECO:0007669"/>
    <property type="project" value="TreeGrafter"/>
</dbReference>
<comment type="caution">
    <text evidence="3">The sequence shown here is derived from an EMBL/GenBank/DDBJ whole genome shotgun (WGS) entry which is preliminary data.</text>
</comment>
<reference evidence="3" key="1">
    <citation type="submission" date="2019-08" db="EMBL/GenBank/DDBJ databases">
        <authorList>
            <person name="Kucharzyk K."/>
            <person name="Murdoch R.W."/>
            <person name="Higgins S."/>
            <person name="Loffler F."/>
        </authorList>
    </citation>
    <scope>NUCLEOTIDE SEQUENCE</scope>
</reference>
<evidence type="ECO:0000256" key="1">
    <source>
        <dbReference type="SAM" id="Phobius"/>
    </source>
</evidence>
<name>A0A644X785_9ZZZZ</name>
<accession>A0A644X785</accession>
<dbReference type="Pfam" id="PF02698">
    <property type="entry name" value="DUF218"/>
    <property type="match status" value="1"/>
</dbReference>
<evidence type="ECO:0000313" key="3">
    <source>
        <dbReference type="EMBL" id="MPM11787.1"/>
    </source>
</evidence>
<evidence type="ECO:0000259" key="2">
    <source>
        <dbReference type="Pfam" id="PF02698"/>
    </source>
</evidence>
<dbReference type="Gene3D" id="3.40.50.620">
    <property type="entry name" value="HUPs"/>
    <property type="match status" value="1"/>
</dbReference>
<protein>
    <recommendedName>
        <fullName evidence="2">DUF218 domain-containing protein</fullName>
    </recommendedName>
</protein>
<keyword evidence="1" id="KW-0812">Transmembrane</keyword>
<dbReference type="GO" id="GO:0005886">
    <property type="term" value="C:plasma membrane"/>
    <property type="evidence" value="ECO:0007669"/>
    <property type="project" value="TreeGrafter"/>
</dbReference>
<keyword evidence="1" id="KW-0472">Membrane</keyword>
<feature type="transmembrane region" description="Helical" evidence="1">
    <location>
        <begin position="17"/>
        <end position="38"/>
    </location>
</feature>
<dbReference type="PANTHER" id="PTHR30336">
    <property type="entry name" value="INNER MEMBRANE PROTEIN, PROBABLE PERMEASE"/>
    <property type="match status" value="1"/>
</dbReference>
<sequence length="264" mass="29747">MKNTIFDTEMFFVLSKILAFLFSPVTWILALAALSLFLKKPKLKRRFLIAALTTGLFFTNPFIAKEFMRMWEPRPVSVHSITKHYDAVIVLGGGIVTTDAQSGILTFRNNPDRIMQALWLYENGKADKILISGGSGSMQYPDMLESVLLKDYLIEIGVPAADILIDSLSDNTRENAVNTAKILNDSMPGGDFLLITSASHMCRSLGCFRKVNLKVDPLPVDLIAGDRSWYWMNLLMPKTEALEIWDDLLHEIIGYITYRISGYI</sequence>
<feature type="transmembrane region" description="Helical" evidence="1">
    <location>
        <begin position="47"/>
        <end position="64"/>
    </location>
</feature>
<feature type="domain" description="DUF218" evidence="2">
    <location>
        <begin position="86"/>
        <end position="254"/>
    </location>
</feature>
<dbReference type="PANTHER" id="PTHR30336:SF4">
    <property type="entry name" value="ENVELOPE BIOGENESIS FACTOR ELYC"/>
    <property type="match status" value="1"/>
</dbReference>
<dbReference type="CDD" id="cd06259">
    <property type="entry name" value="YdcF-like"/>
    <property type="match status" value="1"/>
</dbReference>
<keyword evidence="1" id="KW-1133">Transmembrane helix</keyword>
<dbReference type="EMBL" id="VSSQ01001878">
    <property type="protein sequence ID" value="MPM11787.1"/>
    <property type="molecule type" value="Genomic_DNA"/>
</dbReference>
<dbReference type="InterPro" id="IPR003848">
    <property type="entry name" value="DUF218"/>
</dbReference>
<dbReference type="GO" id="GO:0000270">
    <property type="term" value="P:peptidoglycan metabolic process"/>
    <property type="evidence" value="ECO:0007669"/>
    <property type="project" value="TreeGrafter"/>
</dbReference>
<dbReference type="AlphaFoldDB" id="A0A644X785"/>